<dbReference type="Pfam" id="PF12867">
    <property type="entry name" value="DinB_2"/>
    <property type="match status" value="1"/>
</dbReference>
<dbReference type="InterPro" id="IPR034660">
    <property type="entry name" value="DinB/YfiT-like"/>
</dbReference>
<reference evidence="2" key="1">
    <citation type="submission" date="2018-06" db="EMBL/GenBank/DDBJ databases">
        <authorList>
            <person name="Zhirakovskaya E."/>
        </authorList>
    </citation>
    <scope>NUCLEOTIDE SEQUENCE</scope>
</reference>
<dbReference type="AlphaFoldDB" id="A0A3B1CBK6"/>
<dbReference type="SUPFAM" id="SSF109854">
    <property type="entry name" value="DinB/YfiT-like putative metalloenzymes"/>
    <property type="match status" value="1"/>
</dbReference>
<protein>
    <recommendedName>
        <fullName evidence="1">DinB-like domain-containing protein</fullName>
    </recommendedName>
</protein>
<organism evidence="2">
    <name type="scientific">hydrothermal vent metagenome</name>
    <dbReference type="NCBI Taxonomy" id="652676"/>
    <lineage>
        <taxon>unclassified sequences</taxon>
        <taxon>metagenomes</taxon>
        <taxon>ecological metagenomes</taxon>
    </lineage>
</organism>
<sequence>MSVLDPFYEKMEVVVDHLASAAKQIPDDKTEWKPCDKSLEWLFLIHHTGTHRRMILRLFKGEPSNFPGCYAEARQETASGRETAIFLRETWAEFKTYLQSKPEDYAKSIISSPWGGPDLTVEQIAWWVYEECVHHRGQAWVYARMNGITPPSIWGSENI</sequence>
<gene>
    <name evidence="2" type="ORF">MNBD_NITROSPINAE04-180</name>
</gene>
<feature type="domain" description="DinB-like" evidence="1">
    <location>
        <begin position="17"/>
        <end position="139"/>
    </location>
</feature>
<dbReference type="Gene3D" id="1.20.120.450">
    <property type="entry name" value="dinb family like domain"/>
    <property type="match status" value="1"/>
</dbReference>
<name>A0A3B1CBK6_9ZZZZ</name>
<proteinExistence type="predicted"/>
<evidence type="ECO:0000259" key="1">
    <source>
        <dbReference type="Pfam" id="PF12867"/>
    </source>
</evidence>
<dbReference type="EMBL" id="UOGA01000199">
    <property type="protein sequence ID" value="VAX21318.1"/>
    <property type="molecule type" value="Genomic_DNA"/>
</dbReference>
<evidence type="ECO:0000313" key="2">
    <source>
        <dbReference type="EMBL" id="VAX21318.1"/>
    </source>
</evidence>
<dbReference type="InterPro" id="IPR024775">
    <property type="entry name" value="DinB-like"/>
</dbReference>
<accession>A0A3B1CBK6</accession>